<dbReference type="PANTHER" id="PTHR43235">
    <property type="entry name" value="GLUTAMINE AMIDOTRANSFERASE PB2B2.05-RELATED"/>
    <property type="match status" value="1"/>
</dbReference>
<keyword evidence="2" id="KW-1185">Reference proteome</keyword>
<dbReference type="PROSITE" id="PS51273">
    <property type="entry name" value="GATASE_TYPE_1"/>
    <property type="match status" value="1"/>
</dbReference>
<proteinExistence type="predicted"/>
<name>A0ABW2KH39_9ACTN</name>
<evidence type="ECO:0000313" key="1">
    <source>
        <dbReference type="EMBL" id="MFC7328551.1"/>
    </source>
</evidence>
<sequence length="239" mass="25594">MPRPLIGITSYLEPARWGSWVREAAVVATPYLREVHRAGGLPVAVPPTHPRWVPDLAGRFDGFLLADGAHVDPALYGARPHPRTEDPDQRRDAFEISLAQTAVDEGIPLLGIGRGAHVLNVATGGNLVQYLPETTGHDGHAADPVKLSSADVSVSVTSVLGQALGDRATVLESHTQGFNRLGERIVPVAWAEDHSVEAIEVADHPFAVGVQWRPEEGDDRRVFKALVAAAARRSGTGED</sequence>
<dbReference type="EMBL" id="JBHTBH010000005">
    <property type="protein sequence ID" value="MFC7328551.1"/>
    <property type="molecule type" value="Genomic_DNA"/>
</dbReference>
<dbReference type="PANTHER" id="PTHR43235:SF1">
    <property type="entry name" value="GLUTAMINE AMIDOTRANSFERASE PB2B2.05-RELATED"/>
    <property type="match status" value="1"/>
</dbReference>
<dbReference type="CDD" id="cd01745">
    <property type="entry name" value="GATase1_2"/>
    <property type="match status" value="1"/>
</dbReference>
<dbReference type="Pfam" id="PF07722">
    <property type="entry name" value="Peptidase_C26"/>
    <property type="match status" value="1"/>
</dbReference>
<dbReference type="InterPro" id="IPR029062">
    <property type="entry name" value="Class_I_gatase-like"/>
</dbReference>
<dbReference type="GO" id="GO:0016787">
    <property type="term" value="F:hydrolase activity"/>
    <property type="evidence" value="ECO:0007669"/>
    <property type="project" value="UniProtKB-KW"/>
</dbReference>
<evidence type="ECO:0000313" key="2">
    <source>
        <dbReference type="Proteomes" id="UP001596540"/>
    </source>
</evidence>
<dbReference type="RefSeq" id="WP_379871201.1">
    <property type="nucleotide sequence ID" value="NZ_JBHTBH010000005.1"/>
</dbReference>
<accession>A0ABW2KH39</accession>
<keyword evidence="1" id="KW-0378">Hydrolase</keyword>
<reference evidence="2" key="1">
    <citation type="journal article" date="2019" name="Int. J. Syst. Evol. Microbiol.">
        <title>The Global Catalogue of Microorganisms (GCM) 10K type strain sequencing project: providing services to taxonomists for standard genome sequencing and annotation.</title>
        <authorList>
            <consortium name="The Broad Institute Genomics Platform"/>
            <consortium name="The Broad Institute Genome Sequencing Center for Infectious Disease"/>
            <person name="Wu L."/>
            <person name="Ma J."/>
        </authorList>
    </citation>
    <scope>NUCLEOTIDE SEQUENCE [LARGE SCALE GENOMIC DNA]</scope>
    <source>
        <strain evidence="2">CGMCC 4.7382</strain>
    </source>
</reference>
<dbReference type="InterPro" id="IPR044668">
    <property type="entry name" value="PuuD-like"/>
</dbReference>
<dbReference type="Gene3D" id="3.40.50.880">
    <property type="match status" value="1"/>
</dbReference>
<dbReference type="SUPFAM" id="SSF52317">
    <property type="entry name" value="Class I glutamine amidotransferase-like"/>
    <property type="match status" value="1"/>
</dbReference>
<protein>
    <submittedName>
        <fullName evidence="1">Gamma-glutamyl-gamma-aminobutyrate hydrolase family protein</fullName>
    </submittedName>
</protein>
<dbReference type="Proteomes" id="UP001596540">
    <property type="component" value="Unassembled WGS sequence"/>
</dbReference>
<gene>
    <name evidence="1" type="ORF">ACFQRF_12435</name>
</gene>
<comment type="caution">
    <text evidence="1">The sequence shown here is derived from an EMBL/GenBank/DDBJ whole genome shotgun (WGS) entry which is preliminary data.</text>
</comment>
<dbReference type="InterPro" id="IPR011697">
    <property type="entry name" value="Peptidase_C26"/>
</dbReference>
<organism evidence="1 2">
    <name type="scientific">Marinactinospora rubrisoli</name>
    <dbReference type="NCBI Taxonomy" id="2715399"/>
    <lineage>
        <taxon>Bacteria</taxon>
        <taxon>Bacillati</taxon>
        <taxon>Actinomycetota</taxon>
        <taxon>Actinomycetes</taxon>
        <taxon>Streptosporangiales</taxon>
        <taxon>Nocardiopsidaceae</taxon>
        <taxon>Marinactinospora</taxon>
    </lineage>
</organism>